<keyword evidence="5 7" id="KW-1133">Transmembrane helix</keyword>
<keyword evidence="3" id="KW-1003">Cell membrane</keyword>
<comment type="subcellular location">
    <subcellularLocation>
        <location evidence="1">Cell membrane</location>
        <topology evidence="1">Multi-pass membrane protein</topology>
    </subcellularLocation>
</comment>
<evidence type="ECO:0000256" key="4">
    <source>
        <dbReference type="ARBA" id="ARBA00022692"/>
    </source>
</evidence>
<keyword evidence="4 7" id="KW-0812">Transmembrane</keyword>
<feature type="domain" description="ABC transmembrane type-1" evidence="8">
    <location>
        <begin position="1"/>
        <end position="173"/>
    </location>
</feature>
<keyword evidence="6 7" id="KW-0472">Membrane</keyword>
<evidence type="ECO:0000313" key="9">
    <source>
        <dbReference type="EMBL" id="SVC89614.1"/>
    </source>
</evidence>
<dbReference type="Gene3D" id="1.10.3720.10">
    <property type="entry name" value="MetI-like"/>
    <property type="match status" value="1"/>
</dbReference>
<evidence type="ECO:0000256" key="6">
    <source>
        <dbReference type="ARBA" id="ARBA00023136"/>
    </source>
</evidence>
<evidence type="ECO:0000256" key="7">
    <source>
        <dbReference type="SAM" id="Phobius"/>
    </source>
</evidence>
<dbReference type="PANTHER" id="PTHR30193:SF41">
    <property type="entry name" value="DIACETYLCHITOBIOSE UPTAKE SYSTEM PERMEASE PROTEIN NGCF"/>
    <property type="match status" value="1"/>
</dbReference>
<evidence type="ECO:0000259" key="8">
    <source>
        <dbReference type="PROSITE" id="PS50928"/>
    </source>
</evidence>
<dbReference type="InterPro" id="IPR051393">
    <property type="entry name" value="ABC_transporter_permease"/>
</dbReference>
<gene>
    <name evidence="9" type="ORF">METZ01_LOCUS342468</name>
</gene>
<evidence type="ECO:0000256" key="1">
    <source>
        <dbReference type="ARBA" id="ARBA00004651"/>
    </source>
</evidence>
<accession>A0A382QVT8</accession>
<sequence length="188" mass="19783">GELAILARGLDLAEVTGWSGVGGFLSGFVGTFAVEPLSWVDDPDLAMLCVVLPTVWATAGPGCIIYLAALKTVPEELVEAATMDGAGILQRLAYITLPRVKFLILIQLVGAIVGSFKGGTDFILAMTGGGPNGATRVLGLDIFERTFMELHYGLGAAMAWVLGAMVIVLTAYQLKRMSQAEFSTADTK</sequence>
<dbReference type="AlphaFoldDB" id="A0A382QVT8"/>
<feature type="transmembrane region" description="Helical" evidence="7">
    <location>
        <begin position="150"/>
        <end position="172"/>
    </location>
</feature>
<dbReference type="EMBL" id="UINC01117287">
    <property type="protein sequence ID" value="SVC89614.1"/>
    <property type="molecule type" value="Genomic_DNA"/>
</dbReference>
<feature type="transmembrane region" description="Helical" evidence="7">
    <location>
        <begin position="100"/>
        <end position="116"/>
    </location>
</feature>
<organism evidence="9">
    <name type="scientific">marine metagenome</name>
    <dbReference type="NCBI Taxonomy" id="408172"/>
    <lineage>
        <taxon>unclassified sequences</taxon>
        <taxon>metagenomes</taxon>
        <taxon>ecological metagenomes</taxon>
    </lineage>
</organism>
<feature type="transmembrane region" description="Helical" evidence="7">
    <location>
        <begin position="12"/>
        <end position="33"/>
    </location>
</feature>
<dbReference type="GO" id="GO:0005886">
    <property type="term" value="C:plasma membrane"/>
    <property type="evidence" value="ECO:0007669"/>
    <property type="project" value="UniProtKB-SubCell"/>
</dbReference>
<evidence type="ECO:0000256" key="5">
    <source>
        <dbReference type="ARBA" id="ARBA00022989"/>
    </source>
</evidence>
<name>A0A382QVT8_9ZZZZ</name>
<dbReference type="SUPFAM" id="SSF161098">
    <property type="entry name" value="MetI-like"/>
    <property type="match status" value="1"/>
</dbReference>
<dbReference type="GO" id="GO:0055085">
    <property type="term" value="P:transmembrane transport"/>
    <property type="evidence" value="ECO:0007669"/>
    <property type="project" value="InterPro"/>
</dbReference>
<keyword evidence="2" id="KW-0813">Transport</keyword>
<dbReference type="InterPro" id="IPR000515">
    <property type="entry name" value="MetI-like"/>
</dbReference>
<feature type="transmembrane region" description="Helical" evidence="7">
    <location>
        <begin position="45"/>
        <end position="69"/>
    </location>
</feature>
<dbReference type="InterPro" id="IPR035906">
    <property type="entry name" value="MetI-like_sf"/>
</dbReference>
<dbReference type="PROSITE" id="PS50928">
    <property type="entry name" value="ABC_TM1"/>
    <property type="match status" value="1"/>
</dbReference>
<reference evidence="9" key="1">
    <citation type="submission" date="2018-05" db="EMBL/GenBank/DDBJ databases">
        <authorList>
            <person name="Lanie J.A."/>
            <person name="Ng W.-L."/>
            <person name="Kazmierczak K.M."/>
            <person name="Andrzejewski T.M."/>
            <person name="Davidsen T.M."/>
            <person name="Wayne K.J."/>
            <person name="Tettelin H."/>
            <person name="Glass J.I."/>
            <person name="Rusch D."/>
            <person name="Podicherti R."/>
            <person name="Tsui H.-C.T."/>
            <person name="Winkler M.E."/>
        </authorList>
    </citation>
    <scope>NUCLEOTIDE SEQUENCE</scope>
</reference>
<dbReference type="Pfam" id="PF00528">
    <property type="entry name" value="BPD_transp_1"/>
    <property type="match status" value="1"/>
</dbReference>
<protein>
    <recommendedName>
        <fullName evidence="8">ABC transmembrane type-1 domain-containing protein</fullName>
    </recommendedName>
</protein>
<evidence type="ECO:0000256" key="3">
    <source>
        <dbReference type="ARBA" id="ARBA00022475"/>
    </source>
</evidence>
<dbReference type="PANTHER" id="PTHR30193">
    <property type="entry name" value="ABC TRANSPORTER PERMEASE PROTEIN"/>
    <property type="match status" value="1"/>
</dbReference>
<dbReference type="CDD" id="cd06261">
    <property type="entry name" value="TM_PBP2"/>
    <property type="match status" value="1"/>
</dbReference>
<feature type="non-terminal residue" evidence="9">
    <location>
        <position position="1"/>
    </location>
</feature>
<evidence type="ECO:0000256" key="2">
    <source>
        <dbReference type="ARBA" id="ARBA00022448"/>
    </source>
</evidence>
<proteinExistence type="predicted"/>